<comment type="caution">
    <text evidence="2">The sequence shown here is derived from an EMBL/GenBank/DDBJ whole genome shotgun (WGS) entry which is preliminary data.</text>
</comment>
<evidence type="ECO:0000313" key="3">
    <source>
        <dbReference type="Proteomes" id="UP000055048"/>
    </source>
</evidence>
<evidence type="ECO:0000256" key="1">
    <source>
        <dbReference type="SAM" id="Phobius"/>
    </source>
</evidence>
<feature type="transmembrane region" description="Helical" evidence="1">
    <location>
        <begin position="12"/>
        <end position="35"/>
    </location>
</feature>
<dbReference type="Proteomes" id="UP000055048">
    <property type="component" value="Unassembled WGS sequence"/>
</dbReference>
<accession>A0A0V0U6I0</accession>
<gene>
    <name evidence="2" type="ORF">T05_14486</name>
</gene>
<evidence type="ECO:0000313" key="2">
    <source>
        <dbReference type="EMBL" id="KRX46876.1"/>
    </source>
</evidence>
<dbReference type="OrthoDB" id="5913170at2759"/>
<dbReference type="AlphaFoldDB" id="A0A0V0U6I0"/>
<reference evidence="2 3" key="1">
    <citation type="submission" date="2015-01" db="EMBL/GenBank/DDBJ databases">
        <title>Evolution of Trichinella species and genotypes.</title>
        <authorList>
            <person name="Korhonen P.K."/>
            <person name="Edoardo P."/>
            <person name="Giuseppe L.R."/>
            <person name="Gasser R.B."/>
        </authorList>
    </citation>
    <scope>NUCLEOTIDE SEQUENCE [LARGE SCALE GENOMIC DNA]</scope>
    <source>
        <strain evidence="2">ISS417</strain>
    </source>
</reference>
<organism evidence="2 3">
    <name type="scientific">Trichinella murrelli</name>
    <dbReference type="NCBI Taxonomy" id="144512"/>
    <lineage>
        <taxon>Eukaryota</taxon>
        <taxon>Metazoa</taxon>
        <taxon>Ecdysozoa</taxon>
        <taxon>Nematoda</taxon>
        <taxon>Enoplea</taxon>
        <taxon>Dorylaimia</taxon>
        <taxon>Trichinellida</taxon>
        <taxon>Trichinellidae</taxon>
        <taxon>Trichinella</taxon>
    </lineage>
</organism>
<dbReference type="EMBL" id="JYDJ01000050">
    <property type="protein sequence ID" value="KRX46876.1"/>
    <property type="molecule type" value="Genomic_DNA"/>
</dbReference>
<sequence length="83" mass="9398">MAIQIQLDQYSWIGFMISLTIINIVASIFGIFIFLRSKESFKNSISYDSAPTVLFNDLPIASTGILNSYIQSCDEISFQEQHL</sequence>
<keyword evidence="1" id="KW-0472">Membrane</keyword>
<protein>
    <submittedName>
        <fullName evidence="2">Uncharacterized protein</fullName>
    </submittedName>
</protein>
<name>A0A0V0U6I0_9BILA</name>
<proteinExistence type="predicted"/>
<keyword evidence="3" id="KW-1185">Reference proteome</keyword>
<keyword evidence="1" id="KW-1133">Transmembrane helix</keyword>
<keyword evidence="1" id="KW-0812">Transmembrane</keyword>